<dbReference type="Proteomes" id="UP000292447">
    <property type="component" value="Chromosome V"/>
</dbReference>
<evidence type="ECO:0000256" key="1">
    <source>
        <dbReference type="ARBA" id="ARBA00004123"/>
    </source>
</evidence>
<dbReference type="Pfam" id="PF00808">
    <property type="entry name" value="CBFD_NFYB_HMF"/>
    <property type="match status" value="1"/>
</dbReference>
<dbReference type="STRING" id="2163413.A0A4P6XVJ1"/>
<feature type="domain" description="Transcription factor CBF/NF-Y/archaeal histone" evidence="3">
    <location>
        <begin position="34"/>
        <end position="97"/>
    </location>
</feature>
<proteinExistence type="predicted"/>
<evidence type="ECO:0000313" key="5">
    <source>
        <dbReference type="Proteomes" id="UP000292447"/>
    </source>
</evidence>
<dbReference type="PANTHER" id="PTHR10252">
    <property type="entry name" value="HISTONE-LIKE TRANSCRIPTION FACTOR CCAAT-RELATED"/>
    <property type="match status" value="1"/>
</dbReference>
<dbReference type="Gene3D" id="1.10.20.10">
    <property type="entry name" value="Histone, subunit A"/>
    <property type="match status" value="1"/>
</dbReference>
<dbReference type="GO" id="GO:0006261">
    <property type="term" value="P:DNA-templated DNA replication"/>
    <property type="evidence" value="ECO:0007669"/>
    <property type="project" value="TreeGrafter"/>
</dbReference>
<dbReference type="InterPro" id="IPR009072">
    <property type="entry name" value="Histone-fold"/>
</dbReference>
<evidence type="ECO:0000256" key="2">
    <source>
        <dbReference type="ARBA" id="ARBA00023242"/>
    </source>
</evidence>
<dbReference type="AlphaFoldDB" id="A0A4P6XVJ1"/>
<protein>
    <submittedName>
        <fullName evidence="4">DNA polymerase epsilon subunit 4</fullName>
    </submittedName>
</protein>
<accession>A0A4P6XVJ1</accession>
<dbReference type="CDD" id="cd23645">
    <property type="entry name" value="HFD_Dpb3-like"/>
    <property type="match status" value="1"/>
</dbReference>
<dbReference type="EMBL" id="CP034460">
    <property type="protein sequence ID" value="QBM89994.1"/>
    <property type="molecule type" value="Genomic_DNA"/>
</dbReference>
<dbReference type="GO" id="GO:0008623">
    <property type="term" value="C:CHRAC"/>
    <property type="evidence" value="ECO:0007669"/>
    <property type="project" value="TreeGrafter"/>
</dbReference>
<evidence type="ECO:0000259" key="3">
    <source>
        <dbReference type="Pfam" id="PF00808"/>
    </source>
</evidence>
<name>A0A4P6XVJ1_9ASCO</name>
<sequence length="198" mass="21358">MSQASPEVVAAAEHAITNDNAATEGTHDDDHVMLLPLLKIKKIFKMDPEYAGCSASAVYATGAATELFVQYLVEQASMSAKAEKRKKIQYRDLSAAVGALELLHFLSDTIPKTQTVEKALKEKRINVSEEDRKTHAALLGEENDKGDELPAAEVEKSAPVLSKGQTTLPFQSVPPKKAGLLDLIADEPQETDAMVVDG</sequence>
<keyword evidence="5" id="KW-1185">Reference proteome</keyword>
<organism evidence="4 5">
    <name type="scientific">Metschnikowia aff. pulcherrima</name>
    <dbReference type="NCBI Taxonomy" id="2163413"/>
    <lineage>
        <taxon>Eukaryota</taxon>
        <taxon>Fungi</taxon>
        <taxon>Dikarya</taxon>
        <taxon>Ascomycota</taxon>
        <taxon>Saccharomycotina</taxon>
        <taxon>Pichiomycetes</taxon>
        <taxon>Metschnikowiaceae</taxon>
        <taxon>Metschnikowia</taxon>
    </lineage>
</organism>
<keyword evidence="2" id="KW-0539">Nucleus</keyword>
<evidence type="ECO:0000313" key="4">
    <source>
        <dbReference type="EMBL" id="QBM89994.1"/>
    </source>
</evidence>
<comment type="subcellular location">
    <subcellularLocation>
        <location evidence="1">Nucleus</location>
    </subcellularLocation>
</comment>
<dbReference type="PANTHER" id="PTHR10252:SF151">
    <property type="entry name" value="DNA POLYMERASE EPSILON NONCATALYTIC SUBUNIT"/>
    <property type="match status" value="1"/>
</dbReference>
<dbReference type="InterPro" id="IPR050568">
    <property type="entry name" value="Transcr_DNA_Rep_Reg"/>
</dbReference>
<reference evidence="5" key="1">
    <citation type="submission" date="2019-03" db="EMBL/GenBank/DDBJ databases">
        <title>Snf2 controls pulcherriminic acid biosynthesis and connects pigmentation and antifungal activity of the yeast Metschnikowia pulcherrima.</title>
        <authorList>
            <person name="Gore-Lloyd D."/>
            <person name="Sumann I."/>
            <person name="Brachmann A.O."/>
            <person name="Schneeberger K."/>
            <person name="Ortiz-Merino R.A."/>
            <person name="Moreno-Beltran M."/>
            <person name="Schlaefli M."/>
            <person name="Kirner P."/>
            <person name="Santos Kron A."/>
            <person name="Wolfe K.H."/>
            <person name="Piel J."/>
            <person name="Ahrens C.H."/>
            <person name="Henk D."/>
            <person name="Freimoser F.M."/>
        </authorList>
    </citation>
    <scope>NUCLEOTIDE SEQUENCE [LARGE SCALE GENOMIC DNA]</scope>
    <source>
        <strain evidence="5">APC 1.2</strain>
    </source>
</reference>
<dbReference type="SUPFAM" id="SSF47113">
    <property type="entry name" value="Histone-fold"/>
    <property type="match status" value="1"/>
</dbReference>
<dbReference type="GO" id="GO:0046982">
    <property type="term" value="F:protein heterodimerization activity"/>
    <property type="evidence" value="ECO:0007669"/>
    <property type="project" value="InterPro"/>
</dbReference>
<gene>
    <name evidence="4" type="primary">MPUL0E02310</name>
    <name evidence="4" type="ORF">METSCH_E02310</name>
</gene>
<dbReference type="InterPro" id="IPR003958">
    <property type="entry name" value="CBFA_NFYB_domain"/>
</dbReference>